<dbReference type="Gene3D" id="3.40.50.300">
    <property type="entry name" value="P-loop containing nucleotide triphosphate hydrolases"/>
    <property type="match status" value="1"/>
</dbReference>
<feature type="binding site" evidence="14">
    <location>
        <begin position="72"/>
        <end position="75"/>
    </location>
    <ligand>
        <name>GTP</name>
        <dbReference type="ChEBI" id="CHEBI:37565"/>
        <label>1</label>
    </ligand>
</feature>
<dbReference type="Pfam" id="PF17910">
    <property type="entry name" value="FeoB_Cyto"/>
    <property type="match status" value="1"/>
</dbReference>
<feature type="domain" description="FeoB-type G" evidence="17">
    <location>
        <begin position="19"/>
        <end position="181"/>
    </location>
</feature>
<protein>
    <recommendedName>
        <fullName evidence="12 13">Ferrous iron transport protein B</fullName>
    </recommendedName>
</protein>
<feature type="binding site" evidence="15">
    <location>
        <position position="37"/>
    </location>
    <ligand>
        <name>Mg(2+)</name>
        <dbReference type="ChEBI" id="CHEBI:18420"/>
        <label>2</label>
    </ligand>
</feature>
<evidence type="ECO:0000256" key="13">
    <source>
        <dbReference type="NCBIfam" id="TIGR00437"/>
    </source>
</evidence>
<evidence type="ECO:0000256" key="2">
    <source>
        <dbReference type="ARBA" id="ARBA00022448"/>
    </source>
</evidence>
<feature type="transmembrane region" description="Helical" evidence="16">
    <location>
        <begin position="429"/>
        <end position="452"/>
    </location>
</feature>
<comment type="subcellular location">
    <subcellularLocation>
        <location evidence="1">Cell membrane</location>
        <topology evidence="1">Multi-pass membrane protein</topology>
    </subcellularLocation>
</comment>
<feature type="transmembrane region" description="Helical" evidence="16">
    <location>
        <begin position="385"/>
        <end position="409"/>
    </location>
</feature>
<keyword evidence="4" id="KW-0410">Iron transport</keyword>
<evidence type="ECO:0000256" key="16">
    <source>
        <dbReference type="SAM" id="Phobius"/>
    </source>
</evidence>
<dbReference type="GO" id="GO:0046872">
    <property type="term" value="F:metal ion binding"/>
    <property type="evidence" value="ECO:0007669"/>
    <property type="project" value="UniProtKB-KW"/>
</dbReference>
<keyword evidence="3" id="KW-1003">Cell membrane</keyword>
<keyword evidence="15" id="KW-0479">Metal-binding</keyword>
<feature type="transmembrane region" description="Helical" evidence="16">
    <location>
        <begin position="464"/>
        <end position="487"/>
    </location>
</feature>
<dbReference type="EMBL" id="DSFE01000098">
    <property type="protein sequence ID" value="HEU98137.1"/>
    <property type="molecule type" value="Genomic_DNA"/>
</dbReference>
<dbReference type="InterPro" id="IPR050860">
    <property type="entry name" value="FeoB_GTPase"/>
</dbReference>
<dbReference type="InterPro" id="IPR011642">
    <property type="entry name" value="Gate_dom"/>
</dbReference>
<dbReference type="Pfam" id="PF07664">
    <property type="entry name" value="FeoB_C"/>
    <property type="match status" value="1"/>
</dbReference>
<feature type="transmembrane region" description="Helical" evidence="16">
    <location>
        <begin position="692"/>
        <end position="712"/>
    </location>
</feature>
<organism evidence="18">
    <name type="scientific">Fervidicoccus fontis</name>
    <dbReference type="NCBI Taxonomy" id="683846"/>
    <lineage>
        <taxon>Archaea</taxon>
        <taxon>Thermoproteota</taxon>
        <taxon>Thermoprotei</taxon>
        <taxon>Fervidicoccales</taxon>
        <taxon>Fervidicoccaceae</taxon>
        <taxon>Fervidicoccus</taxon>
    </lineage>
</organism>
<evidence type="ECO:0000256" key="15">
    <source>
        <dbReference type="PIRSR" id="PIRSR603373-2"/>
    </source>
</evidence>
<feature type="binding site" evidence="15">
    <location>
        <position position="41"/>
    </location>
    <ligand>
        <name>Mg(2+)</name>
        <dbReference type="ChEBI" id="CHEBI:18420"/>
        <label>2</label>
    </ligand>
</feature>
<keyword evidence="2" id="KW-0813">Transport</keyword>
<gene>
    <name evidence="18" type="primary">feoB</name>
    <name evidence="18" type="ORF">ENO36_04725</name>
</gene>
<dbReference type="InterPro" id="IPR027417">
    <property type="entry name" value="P-loop_NTPase"/>
</dbReference>
<dbReference type="Gene3D" id="1.10.287.1770">
    <property type="match status" value="1"/>
</dbReference>
<keyword evidence="11 16" id="KW-0472">Membrane</keyword>
<dbReference type="InterPro" id="IPR011640">
    <property type="entry name" value="Fe2_transport_prot_B_C"/>
</dbReference>
<keyword evidence="6 14" id="KW-0547">Nucleotide-binding</keyword>
<evidence type="ECO:0000256" key="12">
    <source>
        <dbReference type="ARBA" id="ARBA00031200"/>
    </source>
</evidence>
<feature type="transmembrane region" description="Helical" evidence="16">
    <location>
        <begin position="659"/>
        <end position="680"/>
    </location>
</feature>
<dbReference type="InterPro" id="IPR041069">
    <property type="entry name" value="FeoB_Cyto"/>
</dbReference>
<feature type="transmembrane region" description="Helical" evidence="16">
    <location>
        <begin position="493"/>
        <end position="513"/>
    </location>
</feature>
<keyword evidence="7 16" id="KW-1133">Transmembrane helix</keyword>
<reference evidence="18" key="1">
    <citation type="journal article" date="2020" name="mSystems">
        <title>Genome- and Community-Level Interaction Insights into Carbon Utilization and Element Cycling Functions of Hydrothermarchaeota in Hydrothermal Sediment.</title>
        <authorList>
            <person name="Zhou Z."/>
            <person name="Liu Y."/>
            <person name="Xu W."/>
            <person name="Pan J."/>
            <person name="Luo Z.H."/>
            <person name="Li M."/>
        </authorList>
    </citation>
    <scope>NUCLEOTIDE SEQUENCE [LARGE SCALE GENOMIC DNA]</scope>
    <source>
        <strain evidence="18">SpSt-1259</strain>
    </source>
</reference>
<keyword evidence="15" id="KW-0460">Magnesium</keyword>
<dbReference type="SUPFAM" id="SSF52540">
    <property type="entry name" value="P-loop containing nucleoside triphosphate hydrolases"/>
    <property type="match status" value="1"/>
</dbReference>
<dbReference type="PROSITE" id="PS51711">
    <property type="entry name" value="G_FEOB"/>
    <property type="match status" value="1"/>
</dbReference>
<evidence type="ECO:0000256" key="7">
    <source>
        <dbReference type="ARBA" id="ARBA00022989"/>
    </source>
</evidence>
<feature type="transmembrane region" description="Helical" evidence="16">
    <location>
        <begin position="620"/>
        <end position="639"/>
    </location>
</feature>
<evidence type="ECO:0000256" key="11">
    <source>
        <dbReference type="ARBA" id="ARBA00023136"/>
    </source>
</evidence>
<name>A0A7C2YI20_9CREN</name>
<dbReference type="Proteomes" id="UP000885664">
    <property type="component" value="Unassembled WGS sequence"/>
</dbReference>
<evidence type="ECO:0000256" key="3">
    <source>
        <dbReference type="ARBA" id="ARBA00022475"/>
    </source>
</evidence>
<keyword evidence="10 14" id="KW-0342">GTP-binding</keyword>
<evidence type="ECO:0000259" key="17">
    <source>
        <dbReference type="PROSITE" id="PS51711"/>
    </source>
</evidence>
<dbReference type="PANTHER" id="PTHR43185">
    <property type="entry name" value="FERROUS IRON TRANSPORT PROTEIN B"/>
    <property type="match status" value="1"/>
</dbReference>
<feature type="binding site" evidence="14">
    <location>
        <begin position="51"/>
        <end position="55"/>
    </location>
    <ligand>
        <name>GTP</name>
        <dbReference type="ChEBI" id="CHEBI:37565"/>
        <label>1</label>
    </ligand>
</feature>
<keyword evidence="9" id="KW-0406">Ion transport</keyword>
<comment type="caution">
    <text evidence="18">The sequence shown here is derived from an EMBL/GenBank/DDBJ whole genome shotgun (WGS) entry which is preliminary data.</text>
</comment>
<dbReference type="Pfam" id="PF02421">
    <property type="entry name" value="FeoB_N"/>
    <property type="match status" value="1"/>
</dbReference>
<evidence type="ECO:0000256" key="5">
    <source>
        <dbReference type="ARBA" id="ARBA00022692"/>
    </source>
</evidence>
<accession>A0A7C2YI20</accession>
<proteinExistence type="predicted"/>
<evidence type="ECO:0000256" key="10">
    <source>
        <dbReference type="ARBA" id="ARBA00023134"/>
    </source>
</evidence>
<feature type="binding site" evidence="15">
    <location>
        <position position="40"/>
    </location>
    <ligand>
        <name>Mg(2+)</name>
        <dbReference type="ChEBI" id="CHEBI:18420"/>
        <label>2</label>
    </ligand>
</feature>
<evidence type="ECO:0000256" key="14">
    <source>
        <dbReference type="PIRSR" id="PIRSR603373-1"/>
    </source>
</evidence>
<sequence length="714" mass="79142">MRESDGGTGNMDENAEKCNIKVLVSGSPNVGKSTFFNVVTGKTVSVANWPGTTVEKKEALLHYKGESICLTDLPGTYNLFSVSLEEEITLKELLFGDYDAVIVLVDSLSAVKSLYFAVQVLELTPKVVIAFTKFDEAHSKGFHIRTEGISQSLRVPVIPISSITKLGVERLLDETLKVARGQITSNRLELKYPAIEDSIKRIENALSRHEGELKWEKRWVAIKLLEQEKLVSEFVYKRYGEELRLLVEKEIRDYVEKYNRSPREAIISYRYDFVEEIVEKNVMMAKIENPRQRVIEKAFNHPILGPFFATMIYFGIFFVAFTLNTGFPLNFILSSLGKEGWAKVLETYSVSGILSSLFNLLADASRSLFQGRIPDLATSLIADGIIPGVGSVLSFLPLIMISIAFLAILEDSGLGARMAVAYDSVLSKFGLTGKSSFPLLISIGCNVPGVLATRVIEDSSERRALIYSIPFVPCQARLVIMVSIVAALFHSPLIGTLAITIAYLISLLVALLTSKLVSMIGSKGSSEERGLLVEIPPLHKPIWKVIWWHVWDNSKHFIKKAGTIIFALSVIIWLMLSISPNLTVTESPSDSIAFYVSTFFSPIGRLYNLGSEASWKTAFMFLNGFLAKEAFIESIALFTPQATSLTDAVATLGYTQQQALAIIIAANLYVPCLATLATMYSEMKSLKGVSLYILYSTSIAILISFVIYRISIFF</sequence>
<dbReference type="InterPro" id="IPR030389">
    <property type="entry name" value="G_FEOB_dom"/>
</dbReference>
<dbReference type="PANTHER" id="PTHR43185:SF1">
    <property type="entry name" value="FE(2+) TRANSPORTER FEOB"/>
    <property type="match status" value="1"/>
</dbReference>
<dbReference type="InterPro" id="IPR006073">
    <property type="entry name" value="GTP-bd"/>
</dbReference>
<dbReference type="GO" id="GO:0005886">
    <property type="term" value="C:plasma membrane"/>
    <property type="evidence" value="ECO:0007669"/>
    <property type="project" value="UniProtKB-SubCell"/>
</dbReference>
<dbReference type="GO" id="GO:0015093">
    <property type="term" value="F:ferrous iron transmembrane transporter activity"/>
    <property type="evidence" value="ECO:0007669"/>
    <property type="project" value="UniProtKB-UniRule"/>
</dbReference>
<dbReference type="InterPro" id="IPR003373">
    <property type="entry name" value="Fe2_transport_prot-B"/>
</dbReference>
<dbReference type="GO" id="GO:0005525">
    <property type="term" value="F:GTP binding"/>
    <property type="evidence" value="ECO:0007669"/>
    <property type="project" value="UniProtKB-KW"/>
</dbReference>
<evidence type="ECO:0000256" key="4">
    <source>
        <dbReference type="ARBA" id="ARBA00022496"/>
    </source>
</evidence>
<dbReference type="AlphaFoldDB" id="A0A7C2YI20"/>
<dbReference type="Pfam" id="PF07670">
    <property type="entry name" value="Gate"/>
    <property type="match status" value="2"/>
</dbReference>
<dbReference type="PRINTS" id="PR00326">
    <property type="entry name" value="GTP1OBG"/>
</dbReference>
<dbReference type="NCBIfam" id="TIGR00437">
    <property type="entry name" value="feoB"/>
    <property type="match status" value="1"/>
</dbReference>
<feature type="transmembrane region" description="Helical" evidence="16">
    <location>
        <begin position="303"/>
        <end position="327"/>
    </location>
</feature>
<keyword evidence="5 16" id="KW-0812">Transmembrane</keyword>
<evidence type="ECO:0000256" key="6">
    <source>
        <dbReference type="ARBA" id="ARBA00022741"/>
    </source>
</evidence>
<evidence type="ECO:0000256" key="8">
    <source>
        <dbReference type="ARBA" id="ARBA00023004"/>
    </source>
</evidence>
<feature type="transmembrane region" description="Helical" evidence="16">
    <location>
        <begin position="561"/>
        <end position="580"/>
    </location>
</feature>
<evidence type="ECO:0000256" key="1">
    <source>
        <dbReference type="ARBA" id="ARBA00004651"/>
    </source>
</evidence>
<feature type="binding site" evidence="14">
    <location>
        <begin position="26"/>
        <end position="33"/>
    </location>
    <ligand>
        <name>GTP</name>
        <dbReference type="ChEBI" id="CHEBI:37565"/>
        <label>1</label>
    </ligand>
</feature>
<evidence type="ECO:0000256" key="9">
    <source>
        <dbReference type="ARBA" id="ARBA00023065"/>
    </source>
</evidence>
<keyword evidence="8" id="KW-0408">Iron</keyword>
<evidence type="ECO:0000313" key="18">
    <source>
        <dbReference type="EMBL" id="HEU98137.1"/>
    </source>
</evidence>